<dbReference type="EMBL" id="LAZP02000069">
    <property type="protein sequence ID" value="PFH61483.1"/>
    <property type="molecule type" value="Genomic_DNA"/>
</dbReference>
<keyword evidence="3 8" id="KW-0813">Transport</keyword>
<evidence type="ECO:0000256" key="9">
    <source>
        <dbReference type="SAM" id="MobiDB-lite"/>
    </source>
</evidence>
<dbReference type="OrthoDB" id="6612291at2759"/>
<dbReference type="InterPro" id="IPR003663">
    <property type="entry name" value="Sugar/inositol_transpt"/>
</dbReference>
<organism evidence="12 13">
    <name type="scientific">Ophiocordyceps unilateralis</name>
    <name type="common">Zombie-ant fungus</name>
    <name type="synonym">Torrubia unilateralis</name>
    <dbReference type="NCBI Taxonomy" id="268505"/>
    <lineage>
        <taxon>Eukaryota</taxon>
        <taxon>Fungi</taxon>
        <taxon>Dikarya</taxon>
        <taxon>Ascomycota</taxon>
        <taxon>Pezizomycotina</taxon>
        <taxon>Sordariomycetes</taxon>
        <taxon>Hypocreomycetidae</taxon>
        <taxon>Hypocreales</taxon>
        <taxon>Ophiocordycipitaceae</taxon>
        <taxon>Ophiocordyceps</taxon>
    </lineage>
</organism>
<keyword evidence="6 10" id="KW-0472">Membrane</keyword>
<feature type="transmembrane region" description="Helical" evidence="10">
    <location>
        <begin position="361"/>
        <end position="380"/>
    </location>
</feature>
<feature type="transmembrane region" description="Helical" evidence="10">
    <location>
        <begin position="273"/>
        <end position="292"/>
    </location>
</feature>
<feature type="transmembrane region" description="Helical" evidence="10">
    <location>
        <begin position="426"/>
        <end position="446"/>
    </location>
</feature>
<feature type="transmembrane region" description="Helical" evidence="10">
    <location>
        <begin position="400"/>
        <end position="419"/>
    </location>
</feature>
<sequence>MAQKTAEIVLPSPDSPSVAPSEDAVGWDTNGGPTLGKLDVVTSLGNDESPFAKLRMMEECLWLSQKLESSDETNKTRNDGETDKSLTFLQCCRKYPKALAWSGVLLMAIVMMAYSKLLIGAVISLPVFENKFGDKDPNDLADGHLIRPLWQFALKDASLVAEIVGLMICGPLTGVIGYKKMMICSLAWTCIGVFPAVFAQNLATLLASQLICGLSWGVIEILAFMYAAELVPSRLRAFVLSNVNTCWLLGQLLSTGVLTGLSSKKSDEVAIRLPFILQWVWAVPPLIAFFFLPESPWWLVRRGRSSDARLSLRRLASKDSVDADVAVAMMKHTNKVEKRLNYGGARFRDMFKTKNRRRTEIACMIWICQALSGSSISSYAPYLMQRAGLDGSASITFSTIMYGIAIGGAICSLFVIQYVGRRTLYLWGLGSAVLFLTVAGIVSVVLPPSIKVGWTLTALIIVTNLTYDLTIGPVCYVLVAEIPAMRLRLNTVALGRITYNVIKIISHIIMPKMANPTEWDWKGKVCFVFAGTSLICLVWCYFRLPETKGLSHVELDILFELGAPAKKFSDFRKKLENTPYVSSADEQKNPWHGWLSYA</sequence>
<dbReference type="Gene3D" id="1.20.1250.20">
    <property type="entry name" value="MFS general substrate transporter like domains"/>
    <property type="match status" value="1"/>
</dbReference>
<comment type="subcellular location">
    <subcellularLocation>
        <location evidence="1">Membrane</location>
        <topology evidence="1">Multi-pass membrane protein</topology>
    </subcellularLocation>
</comment>
<feature type="transmembrane region" description="Helical" evidence="10">
    <location>
        <begin position="521"/>
        <end position="542"/>
    </location>
</feature>
<keyword evidence="13" id="KW-1185">Reference proteome</keyword>
<feature type="transmembrane region" description="Helical" evidence="10">
    <location>
        <begin position="452"/>
        <end position="479"/>
    </location>
</feature>
<name>A0A2A9PKS0_OPHUN</name>
<evidence type="ECO:0000259" key="11">
    <source>
        <dbReference type="PROSITE" id="PS50850"/>
    </source>
</evidence>
<dbReference type="GO" id="GO:0000023">
    <property type="term" value="P:maltose metabolic process"/>
    <property type="evidence" value="ECO:0007669"/>
    <property type="project" value="UniProtKB-KW"/>
</dbReference>
<keyword evidence="7" id="KW-0462">Maltose metabolism</keyword>
<dbReference type="STRING" id="268505.A0A2A9PKS0"/>
<evidence type="ECO:0000256" key="8">
    <source>
        <dbReference type="RuleBase" id="RU003346"/>
    </source>
</evidence>
<comment type="similarity">
    <text evidence="2 8">Belongs to the major facilitator superfamily. Sugar transporter (TC 2.A.1.1) family.</text>
</comment>
<evidence type="ECO:0000256" key="2">
    <source>
        <dbReference type="ARBA" id="ARBA00010992"/>
    </source>
</evidence>
<evidence type="ECO:0000256" key="7">
    <source>
        <dbReference type="ARBA" id="ARBA00026248"/>
    </source>
</evidence>
<dbReference type="PANTHER" id="PTHR48022:SF5">
    <property type="entry name" value="ALPHA-GLUCOSIDES PERMEASE MPH2-RELATED"/>
    <property type="match status" value="1"/>
</dbReference>
<dbReference type="Proteomes" id="UP000037136">
    <property type="component" value="Unassembled WGS sequence"/>
</dbReference>
<evidence type="ECO:0000256" key="6">
    <source>
        <dbReference type="ARBA" id="ARBA00023136"/>
    </source>
</evidence>
<gene>
    <name evidence="12" type="ORF">XA68_17208</name>
</gene>
<evidence type="ECO:0000256" key="10">
    <source>
        <dbReference type="SAM" id="Phobius"/>
    </source>
</evidence>
<dbReference type="Pfam" id="PF00083">
    <property type="entry name" value="Sugar_tr"/>
    <property type="match status" value="1"/>
</dbReference>
<evidence type="ECO:0000256" key="3">
    <source>
        <dbReference type="ARBA" id="ARBA00022448"/>
    </source>
</evidence>
<feature type="transmembrane region" description="Helical" evidence="10">
    <location>
        <begin position="491"/>
        <end position="509"/>
    </location>
</feature>
<dbReference type="PROSITE" id="PS00217">
    <property type="entry name" value="SUGAR_TRANSPORT_2"/>
    <property type="match status" value="1"/>
</dbReference>
<reference evidence="12 13" key="1">
    <citation type="journal article" date="2015" name="BMC Genomics">
        <title>Gene expression during zombie ant biting behavior reflects the complexity underlying fungal parasitic behavioral manipulation.</title>
        <authorList>
            <person name="de Bekker C."/>
            <person name="Ohm R.A."/>
            <person name="Loreto R.G."/>
            <person name="Sebastian A."/>
            <person name="Albert I."/>
            <person name="Merrow M."/>
            <person name="Brachmann A."/>
            <person name="Hughes D.P."/>
        </authorList>
    </citation>
    <scope>NUCLEOTIDE SEQUENCE [LARGE SCALE GENOMIC DNA]</scope>
    <source>
        <strain evidence="12 13">SC16a</strain>
    </source>
</reference>
<dbReference type="NCBIfam" id="TIGR00879">
    <property type="entry name" value="SP"/>
    <property type="match status" value="1"/>
</dbReference>
<keyword evidence="4 10" id="KW-0812">Transmembrane</keyword>
<reference evidence="12 13" key="2">
    <citation type="journal article" date="2017" name="Sci. Rep.">
        <title>Ant-infecting Ophiocordyceps genomes reveal a high diversity of potential behavioral manipulation genes and a possible major role for enterotoxins.</title>
        <authorList>
            <person name="de Bekker C."/>
            <person name="Ohm R.A."/>
            <person name="Evans H.C."/>
            <person name="Brachmann A."/>
            <person name="Hughes D.P."/>
        </authorList>
    </citation>
    <scope>NUCLEOTIDE SEQUENCE [LARGE SCALE GENOMIC DNA]</scope>
    <source>
        <strain evidence="12 13">SC16a</strain>
    </source>
</reference>
<dbReference type="InterPro" id="IPR036259">
    <property type="entry name" value="MFS_trans_sf"/>
</dbReference>
<dbReference type="PANTHER" id="PTHR48022">
    <property type="entry name" value="PLASTIDIC GLUCOSE TRANSPORTER 4"/>
    <property type="match status" value="1"/>
</dbReference>
<evidence type="ECO:0000256" key="5">
    <source>
        <dbReference type="ARBA" id="ARBA00022989"/>
    </source>
</evidence>
<evidence type="ECO:0000313" key="12">
    <source>
        <dbReference type="EMBL" id="PFH61483.1"/>
    </source>
</evidence>
<evidence type="ECO:0000256" key="4">
    <source>
        <dbReference type="ARBA" id="ARBA00022692"/>
    </source>
</evidence>
<comment type="caution">
    <text evidence="12">The sequence shown here is derived from an EMBL/GenBank/DDBJ whole genome shotgun (WGS) entry which is preliminary data.</text>
</comment>
<feature type="transmembrane region" description="Helical" evidence="10">
    <location>
        <begin position="205"/>
        <end position="227"/>
    </location>
</feature>
<feature type="domain" description="Major facilitator superfamily (MFS) profile" evidence="11">
    <location>
        <begin position="101"/>
        <end position="548"/>
    </location>
</feature>
<feature type="region of interest" description="Disordered" evidence="9">
    <location>
        <begin position="1"/>
        <end position="31"/>
    </location>
</feature>
<dbReference type="AlphaFoldDB" id="A0A2A9PKS0"/>
<dbReference type="GO" id="GO:0016020">
    <property type="term" value="C:membrane"/>
    <property type="evidence" value="ECO:0007669"/>
    <property type="project" value="UniProtKB-SubCell"/>
</dbReference>
<accession>A0A2A9PKS0</accession>
<dbReference type="GO" id="GO:0005351">
    <property type="term" value="F:carbohydrate:proton symporter activity"/>
    <property type="evidence" value="ECO:0007669"/>
    <property type="project" value="TreeGrafter"/>
</dbReference>
<evidence type="ECO:0000313" key="13">
    <source>
        <dbReference type="Proteomes" id="UP000037136"/>
    </source>
</evidence>
<dbReference type="PROSITE" id="PS50850">
    <property type="entry name" value="MFS"/>
    <property type="match status" value="1"/>
</dbReference>
<keyword evidence="5 10" id="KW-1133">Transmembrane helix</keyword>
<dbReference type="InterPro" id="IPR050360">
    <property type="entry name" value="MFS_Sugar_Transporters"/>
</dbReference>
<dbReference type="SUPFAM" id="SSF103473">
    <property type="entry name" value="MFS general substrate transporter"/>
    <property type="match status" value="1"/>
</dbReference>
<feature type="transmembrane region" description="Helical" evidence="10">
    <location>
        <begin position="181"/>
        <end position="199"/>
    </location>
</feature>
<proteinExistence type="inferred from homology"/>
<feature type="transmembrane region" description="Helical" evidence="10">
    <location>
        <begin position="239"/>
        <end position="261"/>
    </location>
</feature>
<dbReference type="InterPro" id="IPR005829">
    <property type="entry name" value="Sugar_transporter_CS"/>
</dbReference>
<evidence type="ECO:0000256" key="1">
    <source>
        <dbReference type="ARBA" id="ARBA00004141"/>
    </source>
</evidence>
<dbReference type="InterPro" id="IPR020846">
    <property type="entry name" value="MFS_dom"/>
</dbReference>
<dbReference type="FunFam" id="1.20.1250.20:FF:000078">
    <property type="entry name" value="MFS maltose transporter, putative"/>
    <property type="match status" value="1"/>
</dbReference>
<protein>
    <recommendedName>
        <fullName evidence="11">Major facilitator superfamily (MFS) profile domain-containing protein</fullName>
    </recommendedName>
</protein>
<dbReference type="InterPro" id="IPR005828">
    <property type="entry name" value="MFS_sugar_transport-like"/>
</dbReference>
<feature type="transmembrane region" description="Helical" evidence="10">
    <location>
        <begin position="103"/>
        <end position="128"/>
    </location>
</feature>